<dbReference type="CDD" id="cd09087">
    <property type="entry name" value="Ape1-like_AP-endo"/>
    <property type="match status" value="1"/>
</dbReference>
<dbReference type="STRING" id="1548207.AXK11_06605"/>
<feature type="active site" description="Proton donor/acceptor" evidence="6">
    <location>
        <position position="146"/>
    </location>
</feature>
<keyword evidence="7" id="KW-0464">Manganese</keyword>
<feature type="site" description="Interaction with DNA substrate" evidence="8">
    <location>
        <position position="243"/>
    </location>
</feature>
<keyword evidence="5 7" id="KW-0460">Magnesium</keyword>
<gene>
    <name evidence="10" type="ORF">AXK11_06605</name>
</gene>
<feature type="binding site" evidence="7">
    <location>
        <position position="35"/>
    </location>
    <ligand>
        <name>Mg(2+)</name>
        <dbReference type="ChEBI" id="CHEBI:18420"/>
        <label>1</label>
    </ligand>
</feature>
<dbReference type="PROSITE" id="PS51435">
    <property type="entry name" value="AP_NUCLEASE_F1_4"/>
    <property type="match status" value="1"/>
</dbReference>
<dbReference type="GO" id="GO:0006284">
    <property type="term" value="P:base-excision repair"/>
    <property type="evidence" value="ECO:0007669"/>
    <property type="project" value="TreeGrafter"/>
</dbReference>
<feature type="active site" description="Proton acceptor" evidence="6">
    <location>
        <position position="243"/>
    </location>
</feature>
<feature type="binding site" evidence="7">
    <location>
        <position position="7"/>
    </location>
    <ligand>
        <name>Mg(2+)</name>
        <dbReference type="ChEBI" id="CHEBI:18420"/>
        <label>1</label>
    </ligand>
</feature>
<feature type="binding site" evidence="7">
    <location>
        <position position="146"/>
    </location>
    <ligand>
        <name>Mg(2+)</name>
        <dbReference type="ChEBI" id="CHEBI:18420"/>
        <label>1</label>
    </ligand>
</feature>
<dbReference type="PROSITE" id="PS00727">
    <property type="entry name" value="AP_NUCLEASE_F1_2"/>
    <property type="match status" value="1"/>
</dbReference>
<comment type="similarity">
    <text evidence="2">Belongs to the DNA repair enzymes AP/ExoA family.</text>
</comment>
<comment type="cofactor">
    <cofactor evidence="1">
        <name>Mn(2+)</name>
        <dbReference type="ChEBI" id="CHEBI:29035"/>
    </cofactor>
</comment>
<proteinExistence type="inferred from homology"/>
<comment type="cofactor">
    <cofactor evidence="7">
        <name>Mg(2+)</name>
        <dbReference type="ChEBI" id="CHEBI:18420"/>
    </cofactor>
    <cofactor evidence="7">
        <name>Mn(2+)</name>
        <dbReference type="ChEBI" id="CHEBI:29035"/>
    </cofactor>
    <text evidence="7">Probably binds two magnesium or manganese ions per subunit.</text>
</comment>
<comment type="caution">
    <text evidence="10">The sequence shown here is derived from an EMBL/GenBank/DDBJ whole genome shotgun (WGS) entry which is preliminary data.</text>
</comment>
<dbReference type="GO" id="GO:0003906">
    <property type="term" value="F:DNA-(apurinic or apyrimidinic site) endonuclease activity"/>
    <property type="evidence" value="ECO:0007669"/>
    <property type="project" value="TreeGrafter"/>
</dbReference>
<dbReference type="NCBIfam" id="TIGR00195">
    <property type="entry name" value="exoDNase_III"/>
    <property type="match status" value="1"/>
</dbReference>
<feature type="site" description="Transition state stabilizer" evidence="8">
    <location>
        <position position="148"/>
    </location>
</feature>
<evidence type="ECO:0000313" key="10">
    <source>
        <dbReference type="EMBL" id="KXU35445.1"/>
    </source>
</evidence>
<evidence type="ECO:0000259" key="9">
    <source>
        <dbReference type="Pfam" id="PF03372"/>
    </source>
</evidence>
<dbReference type="RefSeq" id="WP_068630498.1">
    <property type="nucleotide sequence ID" value="NZ_LSZQ01000049.1"/>
</dbReference>
<organism evidence="10 11">
    <name type="scientific">Cephaloticoccus primus</name>
    <dbReference type="NCBI Taxonomy" id="1548207"/>
    <lineage>
        <taxon>Bacteria</taxon>
        <taxon>Pseudomonadati</taxon>
        <taxon>Verrucomicrobiota</taxon>
        <taxon>Opitutia</taxon>
        <taxon>Opitutales</taxon>
        <taxon>Opitutaceae</taxon>
        <taxon>Cephaloticoccus</taxon>
    </lineage>
</organism>
<dbReference type="Proteomes" id="UP000070058">
    <property type="component" value="Unassembled WGS sequence"/>
</dbReference>
<dbReference type="InterPro" id="IPR004808">
    <property type="entry name" value="AP_endonuc_1"/>
</dbReference>
<dbReference type="GO" id="GO:0008081">
    <property type="term" value="F:phosphoric diester hydrolase activity"/>
    <property type="evidence" value="ECO:0007669"/>
    <property type="project" value="TreeGrafter"/>
</dbReference>
<evidence type="ECO:0000313" key="11">
    <source>
        <dbReference type="Proteomes" id="UP000070058"/>
    </source>
</evidence>
<evidence type="ECO:0000256" key="1">
    <source>
        <dbReference type="ARBA" id="ARBA00001936"/>
    </source>
</evidence>
<evidence type="ECO:0000256" key="8">
    <source>
        <dbReference type="PIRSR" id="PIRSR604808-3"/>
    </source>
</evidence>
<feature type="binding site" evidence="7">
    <location>
        <position position="148"/>
    </location>
    <ligand>
        <name>Mg(2+)</name>
        <dbReference type="ChEBI" id="CHEBI:18420"/>
        <label>1</label>
    </ligand>
</feature>
<dbReference type="GO" id="GO:0046872">
    <property type="term" value="F:metal ion binding"/>
    <property type="evidence" value="ECO:0007669"/>
    <property type="project" value="UniProtKB-KW"/>
</dbReference>
<dbReference type="NCBIfam" id="TIGR00633">
    <property type="entry name" value="xth"/>
    <property type="match status" value="1"/>
</dbReference>
<name>A0A139SLL8_9BACT</name>
<dbReference type="EMBL" id="LSZQ01000049">
    <property type="protein sequence ID" value="KXU35445.1"/>
    <property type="molecule type" value="Genomic_DNA"/>
</dbReference>
<feature type="binding site" evidence="7">
    <location>
        <position position="243"/>
    </location>
    <ligand>
        <name>Mg(2+)</name>
        <dbReference type="ChEBI" id="CHEBI:18420"/>
        <label>1</label>
    </ligand>
</feature>
<evidence type="ECO:0000256" key="5">
    <source>
        <dbReference type="ARBA" id="ARBA00022842"/>
    </source>
</evidence>
<dbReference type="GO" id="GO:0008311">
    <property type="term" value="F:double-stranded DNA 3'-5' DNA exonuclease activity"/>
    <property type="evidence" value="ECO:0007669"/>
    <property type="project" value="TreeGrafter"/>
</dbReference>
<feature type="binding site" evidence="7">
    <location>
        <position position="242"/>
    </location>
    <ligand>
        <name>Mg(2+)</name>
        <dbReference type="ChEBI" id="CHEBI:18420"/>
        <label>1</label>
    </ligand>
</feature>
<dbReference type="PANTHER" id="PTHR22748">
    <property type="entry name" value="AP ENDONUCLEASE"/>
    <property type="match status" value="1"/>
</dbReference>
<evidence type="ECO:0000256" key="6">
    <source>
        <dbReference type="PIRSR" id="PIRSR604808-1"/>
    </source>
</evidence>
<evidence type="ECO:0000256" key="7">
    <source>
        <dbReference type="PIRSR" id="PIRSR604808-2"/>
    </source>
</evidence>
<sequence>MKLVSWNVNGVRAALGKGLLDWMHGADADVIFLQEVKALPGDVQGVAWPSGYGLHWNAAQKKGYSGTALFTRTQPLSVRSGIGSPEHDAEGRAITAEFDAFWFVGVYVPNAQDGLARIGFRQAWDRAFLDYVCELEKTKPVVFCGDLNVAHEEIDLARPKENVGNPGFSDEERAGFRDYLDAGFIDTFRHFESGGGHYTWWSYRAGARPRNIGWRIDYFMVSRALAPQLKRAWIEPGVMGSDHCPVGLELELA</sequence>
<evidence type="ECO:0000256" key="4">
    <source>
        <dbReference type="ARBA" id="ARBA00022801"/>
    </source>
</evidence>
<dbReference type="SUPFAM" id="SSF56219">
    <property type="entry name" value="DNase I-like"/>
    <property type="match status" value="1"/>
</dbReference>
<dbReference type="GO" id="GO:0003677">
    <property type="term" value="F:DNA binding"/>
    <property type="evidence" value="ECO:0007669"/>
    <property type="project" value="InterPro"/>
</dbReference>
<keyword evidence="11" id="KW-1185">Reference proteome</keyword>
<dbReference type="InterPro" id="IPR005135">
    <property type="entry name" value="Endo/exonuclease/phosphatase"/>
</dbReference>
<keyword evidence="4" id="KW-0378">Hydrolase</keyword>
<evidence type="ECO:0000256" key="2">
    <source>
        <dbReference type="ARBA" id="ARBA00007092"/>
    </source>
</evidence>
<dbReference type="InterPro" id="IPR020848">
    <property type="entry name" value="AP_endonuclease_F1_CS"/>
</dbReference>
<dbReference type="Gene3D" id="3.60.10.10">
    <property type="entry name" value="Endonuclease/exonuclease/phosphatase"/>
    <property type="match status" value="1"/>
</dbReference>
<feature type="site" description="Important for catalytic activity" evidence="8">
    <location>
        <position position="217"/>
    </location>
</feature>
<protein>
    <submittedName>
        <fullName evidence="10">Exodeoxyribonuclease III</fullName>
    </submittedName>
</protein>
<feature type="active site" evidence="6">
    <location>
        <position position="107"/>
    </location>
</feature>
<dbReference type="Pfam" id="PF03372">
    <property type="entry name" value="Exo_endo_phos"/>
    <property type="match status" value="1"/>
</dbReference>
<keyword evidence="3 7" id="KW-0479">Metal-binding</keyword>
<dbReference type="InterPro" id="IPR036691">
    <property type="entry name" value="Endo/exonu/phosph_ase_sf"/>
</dbReference>
<dbReference type="OrthoDB" id="9803914at2"/>
<reference evidence="11" key="1">
    <citation type="submission" date="2016-02" db="EMBL/GenBank/DDBJ databases">
        <authorList>
            <person name="Sanders J.G."/>
            <person name="Lin J.Y."/>
            <person name="Wertz J.T."/>
            <person name="Russell J.A."/>
            <person name="Moreau C.S."/>
            <person name="Powell S."/>
        </authorList>
    </citation>
    <scope>NUCLEOTIDE SEQUENCE [LARGE SCALE GENOMIC DNA]</scope>
    <source>
        <strain evidence="11">CAG34</strain>
    </source>
</reference>
<dbReference type="AlphaFoldDB" id="A0A139SLL8"/>
<dbReference type="PANTHER" id="PTHR22748:SF6">
    <property type="entry name" value="DNA-(APURINIC OR APYRIMIDINIC SITE) ENDONUCLEASE"/>
    <property type="match status" value="1"/>
</dbReference>
<feature type="domain" description="Endonuclease/exonuclease/phosphatase" evidence="9">
    <location>
        <begin position="4"/>
        <end position="243"/>
    </location>
</feature>
<evidence type="ECO:0000256" key="3">
    <source>
        <dbReference type="ARBA" id="ARBA00022723"/>
    </source>
</evidence>
<accession>A0A139SLL8</accession>